<dbReference type="Gene3D" id="3.20.20.210">
    <property type="match status" value="1"/>
</dbReference>
<accession>A0A495V467</accession>
<dbReference type="InterPro" id="IPR000257">
    <property type="entry name" value="Uroporphyrinogen_deCOase"/>
</dbReference>
<dbReference type="RefSeq" id="WP_120796659.1">
    <property type="nucleotide sequence ID" value="NZ_RBXL01000001.1"/>
</dbReference>
<evidence type="ECO:0000313" key="3">
    <source>
        <dbReference type="Proteomes" id="UP000274556"/>
    </source>
</evidence>
<dbReference type="OrthoDB" id="9780425at2"/>
<organism evidence="2 3">
    <name type="scientific">Thiocapsa rosea</name>
    <dbReference type="NCBI Taxonomy" id="69360"/>
    <lineage>
        <taxon>Bacteria</taxon>
        <taxon>Pseudomonadati</taxon>
        <taxon>Pseudomonadota</taxon>
        <taxon>Gammaproteobacteria</taxon>
        <taxon>Chromatiales</taxon>
        <taxon>Chromatiaceae</taxon>
        <taxon>Thiocapsa</taxon>
    </lineage>
</organism>
<comment type="caution">
    <text evidence="2">The sequence shown here is derived from an EMBL/GenBank/DDBJ whole genome shotgun (WGS) entry which is preliminary data.</text>
</comment>
<dbReference type="AlphaFoldDB" id="A0A495V467"/>
<dbReference type="InterPro" id="IPR052024">
    <property type="entry name" value="Methanogen_methyltrans"/>
</dbReference>
<dbReference type="InterPro" id="IPR038071">
    <property type="entry name" value="UROD/MetE-like_sf"/>
</dbReference>
<dbReference type="EMBL" id="RBXL01000001">
    <property type="protein sequence ID" value="RKT44186.1"/>
    <property type="molecule type" value="Genomic_DNA"/>
</dbReference>
<dbReference type="PANTHER" id="PTHR47099:SF1">
    <property type="entry name" value="METHYLCOBAMIDE:COM METHYLTRANSFERASE MTBA"/>
    <property type="match status" value="1"/>
</dbReference>
<dbReference type="SUPFAM" id="SSF51726">
    <property type="entry name" value="UROD/MetE-like"/>
    <property type="match status" value="1"/>
</dbReference>
<proteinExistence type="predicted"/>
<dbReference type="CDD" id="cd03465">
    <property type="entry name" value="URO-D_like"/>
    <property type="match status" value="1"/>
</dbReference>
<protein>
    <submittedName>
        <fullName evidence="2">Uroporphyrinogen decarboxylase</fullName>
    </submittedName>
</protein>
<keyword evidence="3" id="KW-1185">Reference proteome</keyword>
<name>A0A495V467_9GAMM</name>
<evidence type="ECO:0000313" key="2">
    <source>
        <dbReference type="EMBL" id="RKT44186.1"/>
    </source>
</evidence>
<dbReference type="PANTHER" id="PTHR47099">
    <property type="entry name" value="METHYLCOBAMIDE:COM METHYLTRANSFERASE MTBA"/>
    <property type="match status" value="1"/>
</dbReference>
<dbReference type="GO" id="GO:0006779">
    <property type="term" value="P:porphyrin-containing compound biosynthetic process"/>
    <property type="evidence" value="ECO:0007669"/>
    <property type="project" value="InterPro"/>
</dbReference>
<dbReference type="Pfam" id="PF01208">
    <property type="entry name" value="URO-D"/>
    <property type="match status" value="1"/>
</dbReference>
<gene>
    <name evidence="2" type="ORF">BDD21_1563</name>
</gene>
<dbReference type="GO" id="GO:0004853">
    <property type="term" value="F:uroporphyrinogen decarboxylase activity"/>
    <property type="evidence" value="ECO:0007669"/>
    <property type="project" value="InterPro"/>
</dbReference>
<dbReference type="Proteomes" id="UP000274556">
    <property type="component" value="Unassembled WGS sequence"/>
</dbReference>
<sequence length="362" mass="39329">MSTRPMTSLERVLTALGHREPDRVPLFLLLTMHGAQELGLSIETYFSRPEYVIEGQLRLQRKYRNDCLYSFFYASVETEAWGGDVLYTDDGPPNAGRPVIRTPEQIRTLEPPRVADCACLVKVLEATRGLKAAGDGETPIIGVVMSPFSVPVMQMGFEAYLILMFEQPDLFEHLMRLNEAFCIDWANAQLAAGATAICYFDPVSSSTIVSPEHFRRTGLQVAKRTLAGIKGPVAMHFASGRCTPILDDLPDTGAAVIGVSVLDDLAALKQRAAGKMALLGNLNGVEMRRWTPEQAEAQVKAAIAAAGHGGGFILSDNHGEIPYQVPEDTLLAVSEAVHRWGAYPLAVSGERASAPPPKVPRS</sequence>
<reference evidence="2 3" key="1">
    <citation type="submission" date="2018-10" db="EMBL/GenBank/DDBJ databases">
        <title>Genomic Encyclopedia of Archaeal and Bacterial Type Strains, Phase II (KMG-II): from individual species to whole genera.</title>
        <authorList>
            <person name="Goeker M."/>
        </authorList>
    </citation>
    <scope>NUCLEOTIDE SEQUENCE [LARGE SCALE GENOMIC DNA]</scope>
    <source>
        <strain evidence="2 3">DSM 235</strain>
    </source>
</reference>
<evidence type="ECO:0000259" key="1">
    <source>
        <dbReference type="Pfam" id="PF01208"/>
    </source>
</evidence>
<feature type="domain" description="Uroporphyrinogen decarboxylase (URO-D)" evidence="1">
    <location>
        <begin position="8"/>
        <end position="340"/>
    </location>
</feature>